<sequence>MAVPNPADDIRKTEFALKNGLDVALSISYPLKTLVERSDWIEDNEANSCMICNGDFNLFNRRHHCRRCGRVTCDKCCPKSFFAELSGQDRLCLVCNAVMELDSKNGKLMAADYDIMSYMQDQAMLVAITRKDMVMCGEVVRLFQNSCRNDKVREQIISWPDFFTCVKQLMKKTIAFLTAKDKSTFFTSKSELSQATASPILANCLGFIINFTATGTPKYPQFLFENEFVDILFTCLNKELDLLRRELAIWALRNISQYEKAAKAIASHADFNRAIYESLGTNVKNIQDSTLALMGTIARIVPEARVSLLPLNPLVCAKRNETMSIVQTDFKGKSILTQAYYFRLMTQLCKDVELRNEIAAQNFFTLLVQTVADFEKEEEKMSNNKNAYVNYVIGSALNCLVQIIDTFKEDDDEFVQKVIKMCCSSTAFLNVITKKIADQGFYACKPASALMKHLFSQGQETIYKAITGSKGLKKEFVKAIIAATIKEFVYKEVTDNSMIVIKKIGKKDAAGMYKEIKDAVNENKNDE</sequence>
<dbReference type="GO" id="GO:0000724">
    <property type="term" value="P:double-strand break repair via homologous recombination"/>
    <property type="evidence" value="ECO:0007669"/>
    <property type="project" value="InterPro"/>
</dbReference>
<evidence type="ECO:0000313" key="7">
    <source>
        <dbReference type="EMBL" id="CAL6037842.1"/>
    </source>
</evidence>
<dbReference type="PROSITE" id="PS50178">
    <property type="entry name" value="ZF_FYVE"/>
    <property type="match status" value="1"/>
</dbReference>
<dbReference type="Proteomes" id="UP001642409">
    <property type="component" value="Unassembled WGS sequence"/>
</dbReference>
<dbReference type="InterPro" id="IPR016024">
    <property type="entry name" value="ARM-type_fold"/>
</dbReference>
<dbReference type="EMBL" id="CAXDID020000138">
    <property type="protein sequence ID" value="CAL6037842.1"/>
    <property type="molecule type" value="Genomic_DNA"/>
</dbReference>
<dbReference type="EMBL" id="CATOUU010000824">
    <property type="protein sequence ID" value="CAI9951396.1"/>
    <property type="molecule type" value="Genomic_DNA"/>
</dbReference>
<dbReference type="SUPFAM" id="SSF48371">
    <property type="entry name" value="ARM repeat"/>
    <property type="match status" value="1"/>
</dbReference>
<evidence type="ECO:0000256" key="1">
    <source>
        <dbReference type="ARBA" id="ARBA00022723"/>
    </source>
</evidence>
<dbReference type="InterPro" id="IPR011989">
    <property type="entry name" value="ARM-like"/>
</dbReference>
<dbReference type="GO" id="GO:0005813">
    <property type="term" value="C:centrosome"/>
    <property type="evidence" value="ECO:0007669"/>
    <property type="project" value="TreeGrafter"/>
</dbReference>
<dbReference type="Gene3D" id="3.30.40.10">
    <property type="entry name" value="Zinc/RING finger domain, C3HC4 (zinc finger)"/>
    <property type="match status" value="1"/>
</dbReference>
<evidence type="ECO:0000313" key="6">
    <source>
        <dbReference type="EMBL" id="CAI9951396.1"/>
    </source>
</evidence>
<name>A0AA86Q6C3_9EUKA</name>
<dbReference type="GO" id="GO:0032465">
    <property type="term" value="P:regulation of cytokinesis"/>
    <property type="evidence" value="ECO:0007669"/>
    <property type="project" value="TreeGrafter"/>
</dbReference>
<evidence type="ECO:0000259" key="5">
    <source>
        <dbReference type="PROSITE" id="PS50178"/>
    </source>
</evidence>
<gene>
    <name evidence="7" type="ORF">HINF_LOCUS37079</name>
    <name evidence="6" type="ORF">HINF_LOCUS39041</name>
</gene>
<keyword evidence="2 4" id="KW-0863">Zinc-finger</keyword>
<dbReference type="Gene3D" id="1.25.10.10">
    <property type="entry name" value="Leucine-rich Repeat Variant"/>
    <property type="match status" value="1"/>
</dbReference>
<dbReference type="InterPro" id="IPR028730">
    <property type="entry name" value="ZFYVE26"/>
</dbReference>
<protein>
    <submittedName>
        <fullName evidence="6">FYVE zinc finger domain-containing protein</fullName>
    </submittedName>
    <submittedName>
        <fullName evidence="7">FYVE_zinc finger domain-containing protein</fullName>
    </submittedName>
</protein>
<organism evidence="6">
    <name type="scientific">Hexamita inflata</name>
    <dbReference type="NCBI Taxonomy" id="28002"/>
    <lineage>
        <taxon>Eukaryota</taxon>
        <taxon>Metamonada</taxon>
        <taxon>Diplomonadida</taxon>
        <taxon>Hexamitidae</taxon>
        <taxon>Hexamitinae</taxon>
        <taxon>Hexamita</taxon>
    </lineage>
</organism>
<reference evidence="6" key="1">
    <citation type="submission" date="2023-06" db="EMBL/GenBank/DDBJ databases">
        <authorList>
            <person name="Kurt Z."/>
        </authorList>
    </citation>
    <scope>NUCLEOTIDE SEQUENCE</scope>
</reference>
<dbReference type="SMART" id="SM00064">
    <property type="entry name" value="FYVE"/>
    <property type="match status" value="1"/>
</dbReference>
<dbReference type="InterPro" id="IPR000306">
    <property type="entry name" value="Znf_FYVE"/>
</dbReference>
<keyword evidence="8" id="KW-1185">Reference proteome</keyword>
<dbReference type="PANTHER" id="PTHR46591">
    <property type="entry name" value="ZINC FINGER FYVE DOMAIN-CONTAINING PROTEIN 26"/>
    <property type="match status" value="1"/>
</dbReference>
<proteinExistence type="predicted"/>
<evidence type="ECO:0000256" key="4">
    <source>
        <dbReference type="PROSITE-ProRule" id="PRU00091"/>
    </source>
</evidence>
<dbReference type="Pfam" id="PF01363">
    <property type="entry name" value="FYVE"/>
    <property type="match status" value="1"/>
</dbReference>
<dbReference type="GO" id="GO:0005765">
    <property type="term" value="C:lysosomal membrane"/>
    <property type="evidence" value="ECO:0007669"/>
    <property type="project" value="TreeGrafter"/>
</dbReference>
<dbReference type="InterPro" id="IPR013083">
    <property type="entry name" value="Znf_RING/FYVE/PHD"/>
</dbReference>
<dbReference type="InterPro" id="IPR011011">
    <property type="entry name" value="Znf_FYVE_PHD"/>
</dbReference>
<dbReference type="GO" id="GO:0008270">
    <property type="term" value="F:zinc ion binding"/>
    <property type="evidence" value="ECO:0007669"/>
    <property type="project" value="UniProtKB-KW"/>
</dbReference>
<dbReference type="AlphaFoldDB" id="A0AA86Q6C3"/>
<dbReference type="PANTHER" id="PTHR46591:SF1">
    <property type="entry name" value="ZINC FINGER FYVE DOMAIN-CONTAINING PROTEIN 26"/>
    <property type="match status" value="1"/>
</dbReference>
<evidence type="ECO:0000256" key="2">
    <source>
        <dbReference type="ARBA" id="ARBA00022771"/>
    </source>
</evidence>
<evidence type="ECO:0000256" key="3">
    <source>
        <dbReference type="ARBA" id="ARBA00022833"/>
    </source>
</evidence>
<evidence type="ECO:0000313" key="8">
    <source>
        <dbReference type="Proteomes" id="UP001642409"/>
    </source>
</evidence>
<accession>A0AA86Q6C3</accession>
<dbReference type="SUPFAM" id="SSF57903">
    <property type="entry name" value="FYVE/PHD zinc finger"/>
    <property type="match status" value="1"/>
</dbReference>
<dbReference type="InterPro" id="IPR017455">
    <property type="entry name" value="Znf_FYVE-rel"/>
</dbReference>
<comment type="caution">
    <text evidence="6">The sequence shown here is derived from an EMBL/GenBank/DDBJ whole genome shotgun (WGS) entry which is preliminary data.</text>
</comment>
<dbReference type="GO" id="GO:0000281">
    <property type="term" value="P:mitotic cytokinesis"/>
    <property type="evidence" value="ECO:0007669"/>
    <property type="project" value="InterPro"/>
</dbReference>
<keyword evidence="1" id="KW-0479">Metal-binding</keyword>
<keyword evidence="3" id="KW-0862">Zinc</keyword>
<dbReference type="GO" id="GO:0032266">
    <property type="term" value="F:phosphatidylinositol-3-phosphate binding"/>
    <property type="evidence" value="ECO:0007669"/>
    <property type="project" value="InterPro"/>
</dbReference>
<dbReference type="GO" id="GO:0030496">
    <property type="term" value="C:midbody"/>
    <property type="evidence" value="ECO:0007669"/>
    <property type="project" value="TreeGrafter"/>
</dbReference>
<reference evidence="7 8" key="2">
    <citation type="submission" date="2024-07" db="EMBL/GenBank/DDBJ databases">
        <authorList>
            <person name="Akdeniz Z."/>
        </authorList>
    </citation>
    <scope>NUCLEOTIDE SEQUENCE [LARGE SCALE GENOMIC DNA]</scope>
</reference>
<feature type="domain" description="FYVE-type" evidence="5">
    <location>
        <begin position="43"/>
        <end position="100"/>
    </location>
</feature>